<gene>
    <name evidence="2" type="ORF">ATSB10_10930</name>
</gene>
<feature type="transmembrane region" description="Helical" evidence="1">
    <location>
        <begin position="20"/>
        <end position="39"/>
    </location>
</feature>
<dbReference type="Pfam" id="PF12730">
    <property type="entry name" value="ABC2_membrane_4"/>
    <property type="match status" value="1"/>
</dbReference>
<reference evidence="2 3" key="1">
    <citation type="submission" date="2016-02" db="EMBL/GenBank/DDBJ databases">
        <title>Complete genome sequencing and analysis of ATSB10, Dyella thiooxydans isolated from rhizosphere soil of sunflower (Helianthus annuus L.).</title>
        <authorList>
            <person name="Lee Y."/>
            <person name="Hwangbo K."/>
            <person name="Chung H."/>
            <person name="Yoo J."/>
            <person name="Kim K.Y."/>
            <person name="Sa T.M."/>
            <person name="Um Y."/>
            <person name="Madhaiyan M."/>
        </authorList>
    </citation>
    <scope>NUCLEOTIDE SEQUENCE [LARGE SCALE GENOMIC DNA]</scope>
    <source>
        <strain evidence="2 3">ATSB10</strain>
    </source>
</reference>
<feature type="transmembrane region" description="Helical" evidence="1">
    <location>
        <begin position="59"/>
        <end position="84"/>
    </location>
</feature>
<evidence type="ECO:0008006" key="4">
    <source>
        <dbReference type="Google" id="ProtNLM"/>
    </source>
</evidence>
<feature type="transmembrane region" description="Helical" evidence="1">
    <location>
        <begin position="225"/>
        <end position="247"/>
    </location>
</feature>
<sequence>MSALGRALAAEQVKLRHTLAAWMVVLAPMLVVLLSVLQISLSRLHGPSSLSGQEAWMRFASGLFVLWVFLMLPLFVTLQAALLANMEHGPQTWKHLLALPLPRWSHYAAKLFVLAAMVVMATALLALATPLAGWVIMHTQPAFGIAGPAPWRWLAVHASACVAAAGLMIALQAWVAIRWQSFTTSVFVGVAGTVAGFLIGQSARFGPWFPWSMPVQVLARQSNHLMQVVVVGSLGGLLMAGLGLWHFDRSETG</sequence>
<proteinExistence type="predicted"/>
<evidence type="ECO:0000256" key="1">
    <source>
        <dbReference type="SAM" id="Phobius"/>
    </source>
</evidence>
<feature type="transmembrane region" description="Helical" evidence="1">
    <location>
        <begin position="156"/>
        <end position="177"/>
    </location>
</feature>
<keyword evidence="1" id="KW-0472">Membrane</keyword>
<keyword evidence="3" id="KW-1185">Reference proteome</keyword>
<dbReference type="PATRIC" id="fig|445710.3.peg.1089"/>
<dbReference type="Proteomes" id="UP000077255">
    <property type="component" value="Chromosome"/>
</dbReference>
<dbReference type="KEGG" id="dtx:ATSB10_10930"/>
<dbReference type="RefSeq" id="WP_063671078.1">
    <property type="nucleotide sequence ID" value="NZ_CP014841.1"/>
</dbReference>
<dbReference type="AlphaFoldDB" id="A0A160MZT9"/>
<dbReference type="STRING" id="445710.ATSB10_10930"/>
<dbReference type="EMBL" id="CP014841">
    <property type="protein sequence ID" value="AND68547.1"/>
    <property type="molecule type" value="Genomic_DNA"/>
</dbReference>
<accession>A0A160MZT9</accession>
<feature type="transmembrane region" description="Helical" evidence="1">
    <location>
        <begin position="184"/>
        <end position="205"/>
    </location>
</feature>
<protein>
    <recommendedName>
        <fullName evidence="4">ABC transporter</fullName>
    </recommendedName>
</protein>
<keyword evidence="1" id="KW-0812">Transmembrane</keyword>
<evidence type="ECO:0000313" key="3">
    <source>
        <dbReference type="Proteomes" id="UP000077255"/>
    </source>
</evidence>
<evidence type="ECO:0000313" key="2">
    <source>
        <dbReference type="EMBL" id="AND68547.1"/>
    </source>
</evidence>
<organism evidence="2 3">
    <name type="scientific">Dyella thiooxydans</name>
    <dbReference type="NCBI Taxonomy" id="445710"/>
    <lineage>
        <taxon>Bacteria</taxon>
        <taxon>Pseudomonadati</taxon>
        <taxon>Pseudomonadota</taxon>
        <taxon>Gammaproteobacteria</taxon>
        <taxon>Lysobacterales</taxon>
        <taxon>Rhodanobacteraceae</taxon>
        <taxon>Dyella</taxon>
    </lineage>
</organism>
<keyword evidence="1" id="KW-1133">Transmembrane helix</keyword>
<dbReference type="CDD" id="cd21809">
    <property type="entry name" value="ABC-2_lan_permease-like"/>
    <property type="match status" value="1"/>
</dbReference>
<name>A0A160MZT9_9GAMM</name>
<feature type="transmembrane region" description="Helical" evidence="1">
    <location>
        <begin position="111"/>
        <end position="136"/>
    </location>
</feature>